<dbReference type="Gene3D" id="3.60.10.10">
    <property type="entry name" value="Endonuclease/exonuclease/phosphatase"/>
    <property type="match status" value="1"/>
</dbReference>
<evidence type="ECO:0000256" key="5">
    <source>
        <dbReference type="PIRSR" id="PIRSR604808-2"/>
    </source>
</evidence>
<protein>
    <recommendedName>
        <fullName evidence="6">Endonuclease/exonuclease/phosphatase domain-containing protein</fullName>
    </recommendedName>
</protein>
<dbReference type="GO" id="GO:0046872">
    <property type="term" value="F:metal ion binding"/>
    <property type="evidence" value="ECO:0007669"/>
    <property type="project" value="UniProtKB-KW"/>
</dbReference>
<keyword evidence="8" id="KW-1185">Reference proteome</keyword>
<keyword evidence="2 5" id="KW-0479">Metal-binding</keyword>
<dbReference type="SUPFAM" id="SSF56219">
    <property type="entry name" value="DNase I-like"/>
    <property type="match status" value="1"/>
</dbReference>
<dbReference type="Pfam" id="PF03372">
    <property type="entry name" value="Exo_endo_phos"/>
    <property type="match status" value="1"/>
</dbReference>
<name>A0A7N2L7D7_QUELO</name>
<sequence>MLLSKSVTLPILSRRSFHQGKGKGGEDYNFMDVAPLAQWDPNGGLNLATKDCETDGFFSKDELEPSEWVSMMIKGLATFVEFPIACCERQCIDFFKKLEKVWEKQATIVNTRRAGISSQRGMRELKNLISTINYERQIESLWVGFVCLSMNLKLLSWNVRGLNNPHKRLVVTNLLKKWKYDIVCCLQETKLDSTSSNMVKSIWGSPFIDWVALEAICIARGILLMWDKRVFEKVDFMARRLSVSVILKGVADGFEWICSGIYGPTNGSLRDVLWAKLDIVR</sequence>
<evidence type="ECO:0000259" key="6">
    <source>
        <dbReference type="Pfam" id="PF03372"/>
    </source>
</evidence>
<evidence type="ECO:0000256" key="1">
    <source>
        <dbReference type="ARBA" id="ARBA00007092"/>
    </source>
</evidence>
<feature type="binding site" evidence="5">
    <location>
        <position position="158"/>
    </location>
    <ligand>
        <name>Mg(2+)</name>
        <dbReference type="ChEBI" id="CHEBI:18420"/>
        <label>1</label>
    </ligand>
</feature>
<evidence type="ECO:0000313" key="7">
    <source>
        <dbReference type="EnsemblPlants" id="QL03p046628:mrna"/>
    </source>
</evidence>
<keyword evidence="4 5" id="KW-0460">Magnesium</keyword>
<dbReference type="InterPro" id="IPR005135">
    <property type="entry name" value="Endo/exonuclease/phosphatase"/>
</dbReference>
<evidence type="ECO:0000313" key="8">
    <source>
        <dbReference type="Proteomes" id="UP000594261"/>
    </source>
</evidence>
<dbReference type="GO" id="GO:0005634">
    <property type="term" value="C:nucleus"/>
    <property type="evidence" value="ECO:0007669"/>
    <property type="project" value="TreeGrafter"/>
</dbReference>
<dbReference type="GO" id="GO:0008311">
    <property type="term" value="F:double-stranded DNA 3'-5' DNA exonuclease activity"/>
    <property type="evidence" value="ECO:0007669"/>
    <property type="project" value="TreeGrafter"/>
</dbReference>
<feature type="domain" description="Endonuclease/exonuclease/phosphatase" evidence="6">
    <location>
        <begin position="155"/>
        <end position="203"/>
    </location>
</feature>
<feature type="binding site" evidence="5">
    <location>
        <position position="188"/>
    </location>
    <ligand>
        <name>Mg(2+)</name>
        <dbReference type="ChEBI" id="CHEBI:18420"/>
        <label>1</label>
    </ligand>
</feature>
<reference evidence="7 8" key="1">
    <citation type="journal article" date="2016" name="G3 (Bethesda)">
        <title>First Draft Assembly and Annotation of the Genome of a California Endemic Oak Quercus lobata Nee (Fagaceae).</title>
        <authorList>
            <person name="Sork V.L."/>
            <person name="Fitz-Gibbon S.T."/>
            <person name="Puiu D."/>
            <person name="Crepeau M."/>
            <person name="Gugger P.F."/>
            <person name="Sherman R."/>
            <person name="Stevens K."/>
            <person name="Langley C.H."/>
            <person name="Pellegrini M."/>
            <person name="Salzberg S.L."/>
        </authorList>
    </citation>
    <scope>NUCLEOTIDE SEQUENCE [LARGE SCALE GENOMIC DNA]</scope>
    <source>
        <strain evidence="7 8">cv. SW786</strain>
    </source>
</reference>
<proteinExistence type="inferred from homology"/>
<keyword evidence="5" id="KW-0464">Manganese</keyword>
<dbReference type="InParanoid" id="A0A7N2L7D7"/>
<dbReference type="GO" id="GO:0006284">
    <property type="term" value="P:base-excision repair"/>
    <property type="evidence" value="ECO:0007669"/>
    <property type="project" value="TreeGrafter"/>
</dbReference>
<reference evidence="7" key="2">
    <citation type="submission" date="2021-01" db="UniProtKB">
        <authorList>
            <consortium name="EnsemblPlants"/>
        </authorList>
    </citation>
    <scope>IDENTIFICATION</scope>
</reference>
<evidence type="ECO:0000256" key="3">
    <source>
        <dbReference type="ARBA" id="ARBA00022801"/>
    </source>
</evidence>
<dbReference type="EnsemblPlants" id="QL03p046628:mrna">
    <property type="protein sequence ID" value="QL03p046628:mrna"/>
    <property type="gene ID" value="QL03p046628"/>
</dbReference>
<dbReference type="GO" id="GO:0003906">
    <property type="term" value="F:DNA-(apurinic or apyrimidinic site) endonuclease activity"/>
    <property type="evidence" value="ECO:0007669"/>
    <property type="project" value="TreeGrafter"/>
</dbReference>
<comment type="similarity">
    <text evidence="1">Belongs to the DNA repair enzymes AP/ExoA family.</text>
</comment>
<dbReference type="PANTHER" id="PTHR22748">
    <property type="entry name" value="AP ENDONUCLEASE"/>
    <property type="match status" value="1"/>
</dbReference>
<dbReference type="GO" id="GO:0008081">
    <property type="term" value="F:phosphoric diester hydrolase activity"/>
    <property type="evidence" value="ECO:0007669"/>
    <property type="project" value="TreeGrafter"/>
</dbReference>
<dbReference type="AlphaFoldDB" id="A0A7N2L7D7"/>
<accession>A0A7N2L7D7</accession>
<evidence type="ECO:0000256" key="2">
    <source>
        <dbReference type="ARBA" id="ARBA00022723"/>
    </source>
</evidence>
<dbReference type="InterPro" id="IPR036691">
    <property type="entry name" value="Endo/exonu/phosph_ase_sf"/>
</dbReference>
<dbReference type="PANTHER" id="PTHR22748:SF19">
    <property type="entry name" value="ENDONUCLEASE_EXONUCLEASE_PHOSPHATASE DOMAIN-CONTAINING PROTEIN"/>
    <property type="match status" value="1"/>
</dbReference>
<keyword evidence="3" id="KW-0378">Hydrolase</keyword>
<organism evidence="7 8">
    <name type="scientific">Quercus lobata</name>
    <name type="common">Valley oak</name>
    <dbReference type="NCBI Taxonomy" id="97700"/>
    <lineage>
        <taxon>Eukaryota</taxon>
        <taxon>Viridiplantae</taxon>
        <taxon>Streptophyta</taxon>
        <taxon>Embryophyta</taxon>
        <taxon>Tracheophyta</taxon>
        <taxon>Spermatophyta</taxon>
        <taxon>Magnoliopsida</taxon>
        <taxon>eudicotyledons</taxon>
        <taxon>Gunneridae</taxon>
        <taxon>Pentapetalae</taxon>
        <taxon>rosids</taxon>
        <taxon>fabids</taxon>
        <taxon>Fagales</taxon>
        <taxon>Fagaceae</taxon>
        <taxon>Quercus</taxon>
    </lineage>
</organism>
<dbReference type="EMBL" id="LRBV02000003">
    <property type="status" value="NOT_ANNOTATED_CDS"/>
    <property type="molecule type" value="Genomic_DNA"/>
</dbReference>
<evidence type="ECO:0000256" key="4">
    <source>
        <dbReference type="ARBA" id="ARBA00022842"/>
    </source>
</evidence>
<dbReference type="Proteomes" id="UP000594261">
    <property type="component" value="Chromosome 3"/>
</dbReference>
<dbReference type="InterPro" id="IPR004808">
    <property type="entry name" value="AP_endonuc_1"/>
</dbReference>
<comment type="cofactor">
    <cofactor evidence="5">
        <name>Mg(2+)</name>
        <dbReference type="ChEBI" id="CHEBI:18420"/>
    </cofactor>
    <cofactor evidence="5">
        <name>Mn(2+)</name>
        <dbReference type="ChEBI" id="CHEBI:29035"/>
    </cofactor>
    <text evidence="5">Probably binds two magnesium or manganese ions per subunit.</text>
</comment>
<dbReference type="Gramene" id="QL03p046628:mrna">
    <property type="protein sequence ID" value="QL03p046628:mrna"/>
    <property type="gene ID" value="QL03p046628"/>
</dbReference>